<evidence type="ECO:0000256" key="2">
    <source>
        <dbReference type="ARBA" id="ARBA00006184"/>
    </source>
</evidence>
<dbReference type="GO" id="GO:0051301">
    <property type="term" value="P:cell division"/>
    <property type="evidence" value="ECO:0007669"/>
    <property type="project" value="UniProtKB-UniRule"/>
</dbReference>
<dbReference type="InterPro" id="IPR050311">
    <property type="entry name" value="ORC1/CDC6"/>
</dbReference>
<dbReference type="GeneID" id="107219017"/>
<dbReference type="RefSeq" id="XP_015512558.1">
    <property type="nucleotide sequence ID" value="XM_015657072.2"/>
</dbReference>
<sequence>MSTIQATIPFNIRKKSSKTTSFYGIKEKAVTEDFSNAALRQIPELKYTPRVKKIVTLTSSDSDSDADVENSAITKRSVKYSRKRNTTDKVSTPKKNNTDGKSDHSCGNGATPPKQKKIEESFSLSTPSSMLGLLDLECVVEDVEKTQAKRLLKSSKFQSARKALHSSVSANLPGREKELTELREFISHRLKNFSSGSLYVSGPPGTGKTASLSKIMLEPEFKAAFKVIYINCTAIKSAGAIYAKIVEDLGLNLAKTEKANRSTLEKYLKSKHQMLLLVLDEIDQLTTRSQSVLYTIFEWPSKEGSKLVLIGIANALDLTDRILPRLQARCELRPKLMHFAPYSKQQIVNIITERLEEANVSDVLNKVAVQMLAAKVAAISGDIRKALDISRRVIEIAEAQRVAQVLQPCNDNGSNIAGSPRKQQEIPQEKSVGLKEVVMVLNSVYGGAQNINNEESIFPLQQKLLLCSLMLILNKGKNKDLTIGMLHEVYKKVCKKRNIHIVDMSEFVSLCSLVETRGVLRIVGKKEPRLSKVHLLWDQEELGGALQDKTMMSEILNDASCL</sequence>
<dbReference type="FunFam" id="3.40.50.300:FF:000547">
    <property type="entry name" value="Cell division control protein"/>
    <property type="match status" value="1"/>
</dbReference>
<dbReference type="GO" id="GO:0006270">
    <property type="term" value="P:DNA replication initiation"/>
    <property type="evidence" value="ECO:0007669"/>
    <property type="project" value="UniProtKB-UniRule"/>
</dbReference>
<evidence type="ECO:0000259" key="10">
    <source>
        <dbReference type="SMART" id="SM01074"/>
    </source>
</evidence>
<keyword evidence="5 7" id="KW-0539">Nucleus</keyword>
<dbReference type="KEGG" id="nlo:107219017"/>
<dbReference type="SMART" id="SM00382">
    <property type="entry name" value="AAA"/>
    <property type="match status" value="1"/>
</dbReference>
<gene>
    <name evidence="12" type="primary">LOC107219017</name>
</gene>
<evidence type="ECO:0000313" key="11">
    <source>
        <dbReference type="Proteomes" id="UP000829291"/>
    </source>
</evidence>
<dbReference type="Gene3D" id="1.10.10.10">
    <property type="entry name" value="Winged helix-like DNA-binding domain superfamily/Winged helix DNA-binding domain"/>
    <property type="match status" value="1"/>
</dbReference>
<dbReference type="InParanoid" id="A0A6J0BFP9"/>
<feature type="domain" description="Cdc6 C-terminal" evidence="10">
    <location>
        <begin position="466"/>
        <end position="546"/>
    </location>
</feature>
<dbReference type="Pfam" id="PF09079">
    <property type="entry name" value="WHD_Cdc6"/>
    <property type="match status" value="1"/>
</dbReference>
<dbReference type="SMART" id="SM01074">
    <property type="entry name" value="Cdc6_C"/>
    <property type="match status" value="1"/>
</dbReference>
<keyword evidence="4" id="KW-0235">DNA replication</keyword>
<dbReference type="FunFam" id="1.10.10.10:FF:000265">
    <property type="entry name" value="Cell division control protein"/>
    <property type="match status" value="1"/>
</dbReference>
<evidence type="ECO:0000256" key="5">
    <source>
        <dbReference type="ARBA" id="ARBA00023242"/>
    </source>
</evidence>
<dbReference type="PANTHER" id="PTHR10763:SF26">
    <property type="entry name" value="CELL DIVISION CONTROL PROTEIN 6 HOMOLOG"/>
    <property type="match status" value="1"/>
</dbReference>
<keyword evidence="11" id="KW-1185">Reference proteome</keyword>
<feature type="region of interest" description="Disordered" evidence="8">
    <location>
        <begin position="76"/>
        <end position="116"/>
    </location>
</feature>
<dbReference type="CTD" id="990"/>
<dbReference type="Pfam" id="PF22606">
    <property type="entry name" value="Cdc6-ORC-like_ATPase_lid"/>
    <property type="match status" value="1"/>
</dbReference>
<dbReference type="PANTHER" id="PTHR10763">
    <property type="entry name" value="CELL DIVISION CONTROL PROTEIN 6-RELATED"/>
    <property type="match status" value="1"/>
</dbReference>
<dbReference type="Proteomes" id="UP000829291">
    <property type="component" value="Chromosome 2"/>
</dbReference>
<dbReference type="PIRSF" id="PIRSF001767">
    <property type="entry name" value="Cdc6"/>
    <property type="match status" value="1"/>
</dbReference>
<dbReference type="Gene3D" id="1.10.8.60">
    <property type="match status" value="1"/>
</dbReference>
<evidence type="ECO:0000259" key="9">
    <source>
        <dbReference type="SMART" id="SM00382"/>
    </source>
</evidence>
<dbReference type="FunCoup" id="A0A6J0BFP9">
    <property type="interactions" value="1290"/>
</dbReference>
<dbReference type="InterPro" id="IPR054425">
    <property type="entry name" value="Cdc6_ORC1-like_ATPase_lid"/>
</dbReference>
<evidence type="ECO:0000256" key="8">
    <source>
        <dbReference type="SAM" id="MobiDB-lite"/>
    </source>
</evidence>
<comment type="function">
    <text evidence="7">Involved in the initiation of DNA replication. Also participates in checkpoint controls that ensure DNA replication is completed before mitosis is initiated.</text>
</comment>
<dbReference type="CDD" id="cd00009">
    <property type="entry name" value="AAA"/>
    <property type="match status" value="1"/>
</dbReference>
<dbReference type="GO" id="GO:0016887">
    <property type="term" value="F:ATP hydrolysis activity"/>
    <property type="evidence" value="ECO:0007669"/>
    <property type="project" value="InterPro"/>
</dbReference>
<comment type="similarity">
    <text evidence="2 7">Belongs to the CDC6/cdc18 family.</text>
</comment>
<dbReference type="SUPFAM" id="SSF46785">
    <property type="entry name" value="Winged helix' DNA-binding domain"/>
    <property type="match status" value="1"/>
</dbReference>
<protein>
    <recommendedName>
        <fullName evidence="7">Cell division control protein</fullName>
    </recommendedName>
</protein>
<keyword evidence="3 12" id="KW-0132">Cell division</keyword>
<dbReference type="Pfam" id="PF13401">
    <property type="entry name" value="AAA_22"/>
    <property type="match status" value="1"/>
</dbReference>
<dbReference type="InterPro" id="IPR003593">
    <property type="entry name" value="AAA+_ATPase"/>
</dbReference>
<dbReference type="InterPro" id="IPR015163">
    <property type="entry name" value="Cdc6_C"/>
</dbReference>
<dbReference type="GO" id="GO:0033314">
    <property type="term" value="P:mitotic DNA replication checkpoint signaling"/>
    <property type="evidence" value="ECO:0007669"/>
    <property type="project" value="TreeGrafter"/>
</dbReference>
<evidence type="ECO:0000256" key="6">
    <source>
        <dbReference type="ARBA" id="ARBA00023306"/>
    </source>
</evidence>
<feature type="domain" description="AAA+ ATPase" evidence="9">
    <location>
        <begin position="194"/>
        <end position="336"/>
    </location>
</feature>
<keyword evidence="6" id="KW-0131">Cell cycle</keyword>
<evidence type="ECO:0000313" key="12">
    <source>
        <dbReference type="RefSeq" id="XP_015512558.1"/>
    </source>
</evidence>
<dbReference type="Gene3D" id="3.40.50.300">
    <property type="entry name" value="P-loop containing nucleotide triphosphate hydrolases"/>
    <property type="match status" value="1"/>
</dbReference>
<dbReference type="InterPro" id="IPR036390">
    <property type="entry name" value="WH_DNA-bd_sf"/>
</dbReference>
<reference evidence="12" key="1">
    <citation type="submission" date="2025-08" db="UniProtKB">
        <authorList>
            <consortium name="RefSeq"/>
        </authorList>
    </citation>
    <scope>IDENTIFICATION</scope>
    <source>
        <tissue evidence="12">Thorax and Abdomen</tissue>
    </source>
</reference>
<dbReference type="SUPFAM" id="SSF52540">
    <property type="entry name" value="P-loop containing nucleoside triphosphate hydrolases"/>
    <property type="match status" value="1"/>
</dbReference>
<dbReference type="InterPro" id="IPR049945">
    <property type="entry name" value="AAA_22"/>
</dbReference>
<dbReference type="InterPro" id="IPR027417">
    <property type="entry name" value="P-loop_NTPase"/>
</dbReference>
<proteinExistence type="inferred from homology"/>
<dbReference type="GO" id="GO:0005634">
    <property type="term" value="C:nucleus"/>
    <property type="evidence" value="ECO:0007669"/>
    <property type="project" value="UniProtKB-SubCell"/>
</dbReference>
<dbReference type="AlphaFoldDB" id="A0A6J0BFP9"/>
<evidence type="ECO:0000256" key="7">
    <source>
        <dbReference type="PIRNR" id="PIRNR001767"/>
    </source>
</evidence>
<dbReference type="OrthoDB" id="1926878at2759"/>
<accession>A0A6J0BFP9</accession>
<name>A0A6J0BFP9_NEOLC</name>
<organism evidence="12">
    <name type="scientific">Neodiprion lecontei</name>
    <name type="common">Redheaded pine sawfly</name>
    <dbReference type="NCBI Taxonomy" id="441921"/>
    <lineage>
        <taxon>Eukaryota</taxon>
        <taxon>Metazoa</taxon>
        <taxon>Ecdysozoa</taxon>
        <taxon>Arthropoda</taxon>
        <taxon>Hexapoda</taxon>
        <taxon>Insecta</taxon>
        <taxon>Pterygota</taxon>
        <taxon>Neoptera</taxon>
        <taxon>Endopterygota</taxon>
        <taxon>Hymenoptera</taxon>
        <taxon>Tenthredinoidea</taxon>
        <taxon>Diprionidae</taxon>
        <taxon>Diprioninae</taxon>
        <taxon>Neodiprion</taxon>
    </lineage>
</organism>
<evidence type="ECO:0000256" key="3">
    <source>
        <dbReference type="ARBA" id="ARBA00022618"/>
    </source>
</evidence>
<dbReference type="GO" id="GO:0003688">
    <property type="term" value="F:DNA replication origin binding"/>
    <property type="evidence" value="ECO:0007669"/>
    <property type="project" value="TreeGrafter"/>
</dbReference>
<dbReference type="InterPro" id="IPR036388">
    <property type="entry name" value="WH-like_DNA-bd_sf"/>
</dbReference>
<evidence type="ECO:0000256" key="1">
    <source>
        <dbReference type="ARBA" id="ARBA00004123"/>
    </source>
</evidence>
<dbReference type="InterPro" id="IPR016314">
    <property type="entry name" value="Cdc6/18"/>
</dbReference>
<comment type="subcellular location">
    <subcellularLocation>
        <location evidence="1 7">Nucleus</location>
    </subcellularLocation>
</comment>
<evidence type="ECO:0000256" key="4">
    <source>
        <dbReference type="ARBA" id="ARBA00022705"/>
    </source>
</evidence>